<proteinExistence type="predicted"/>
<evidence type="ECO:0000313" key="1">
    <source>
        <dbReference type="EMBL" id="PNR26618.1"/>
    </source>
</evidence>
<gene>
    <name evidence="1" type="ORF">PHYPA_030099</name>
</gene>
<evidence type="ECO:0000313" key="2">
    <source>
        <dbReference type="EnsemblPlants" id="Pp3c26_1590V3.1"/>
    </source>
</evidence>
<dbReference type="InParanoid" id="A0A2K1IBG5"/>
<organism evidence="1">
    <name type="scientific">Physcomitrium patens</name>
    <name type="common">Spreading-leaved earth moss</name>
    <name type="synonym">Physcomitrella patens</name>
    <dbReference type="NCBI Taxonomy" id="3218"/>
    <lineage>
        <taxon>Eukaryota</taxon>
        <taxon>Viridiplantae</taxon>
        <taxon>Streptophyta</taxon>
        <taxon>Embryophyta</taxon>
        <taxon>Bryophyta</taxon>
        <taxon>Bryophytina</taxon>
        <taxon>Bryopsida</taxon>
        <taxon>Funariidae</taxon>
        <taxon>Funariales</taxon>
        <taxon>Funariaceae</taxon>
        <taxon>Physcomitrium</taxon>
    </lineage>
</organism>
<accession>A0A2K1IBG5</accession>
<dbReference type="AlphaFoldDB" id="A0A2K1IBG5"/>
<reference evidence="1 3" key="1">
    <citation type="journal article" date="2008" name="Science">
        <title>The Physcomitrella genome reveals evolutionary insights into the conquest of land by plants.</title>
        <authorList>
            <person name="Rensing S."/>
            <person name="Lang D."/>
            <person name="Zimmer A."/>
            <person name="Terry A."/>
            <person name="Salamov A."/>
            <person name="Shapiro H."/>
            <person name="Nishiyama T."/>
            <person name="Perroud P.-F."/>
            <person name="Lindquist E."/>
            <person name="Kamisugi Y."/>
            <person name="Tanahashi T."/>
            <person name="Sakakibara K."/>
            <person name="Fujita T."/>
            <person name="Oishi K."/>
            <person name="Shin-I T."/>
            <person name="Kuroki Y."/>
            <person name="Toyoda A."/>
            <person name="Suzuki Y."/>
            <person name="Hashimoto A."/>
            <person name="Yamaguchi K."/>
            <person name="Sugano A."/>
            <person name="Kohara Y."/>
            <person name="Fujiyama A."/>
            <person name="Anterola A."/>
            <person name="Aoki S."/>
            <person name="Ashton N."/>
            <person name="Barbazuk W.B."/>
            <person name="Barker E."/>
            <person name="Bennetzen J."/>
            <person name="Bezanilla M."/>
            <person name="Blankenship R."/>
            <person name="Cho S.H."/>
            <person name="Dutcher S."/>
            <person name="Estelle M."/>
            <person name="Fawcett J.A."/>
            <person name="Gundlach H."/>
            <person name="Hanada K."/>
            <person name="Heyl A."/>
            <person name="Hicks K.A."/>
            <person name="Hugh J."/>
            <person name="Lohr M."/>
            <person name="Mayer K."/>
            <person name="Melkozernov A."/>
            <person name="Murata T."/>
            <person name="Nelson D."/>
            <person name="Pils B."/>
            <person name="Prigge M."/>
            <person name="Reiss B."/>
            <person name="Renner T."/>
            <person name="Rombauts S."/>
            <person name="Rushton P."/>
            <person name="Sanderfoot A."/>
            <person name="Schween G."/>
            <person name="Shiu S.-H."/>
            <person name="Stueber K."/>
            <person name="Theodoulou F.L."/>
            <person name="Tu H."/>
            <person name="Van de Peer Y."/>
            <person name="Verrier P.J."/>
            <person name="Waters E."/>
            <person name="Wood A."/>
            <person name="Yang L."/>
            <person name="Cove D."/>
            <person name="Cuming A."/>
            <person name="Hasebe M."/>
            <person name="Lucas S."/>
            <person name="Mishler D.B."/>
            <person name="Reski R."/>
            <person name="Grigoriev I."/>
            <person name="Quatrano R.S."/>
            <person name="Boore J.L."/>
        </authorList>
    </citation>
    <scope>NUCLEOTIDE SEQUENCE [LARGE SCALE GENOMIC DNA]</scope>
    <source>
        <strain evidence="2 3">cv. Gransden 2004</strain>
    </source>
</reference>
<dbReference type="EMBL" id="ABEU02000026">
    <property type="protein sequence ID" value="PNR26618.1"/>
    <property type="molecule type" value="Genomic_DNA"/>
</dbReference>
<sequence length="98" mass="10865">MHLSPTLTKDSTTENIIRACKFATVPKRRTKAFFPEPSPNKSVKRVDAFPFNRSQIDTTITNADYLDGLFGISTTAKTRQFTSSFGFARAVNAAGEEM</sequence>
<evidence type="ECO:0000313" key="3">
    <source>
        <dbReference type="Proteomes" id="UP000006727"/>
    </source>
</evidence>
<dbReference type="EnsemblPlants" id="Pp3c26_1590V3.1">
    <property type="protein sequence ID" value="Pp3c26_1590V3.1"/>
    <property type="gene ID" value="Pp3c26_1590"/>
</dbReference>
<dbReference type="Proteomes" id="UP000006727">
    <property type="component" value="Chromosome 26"/>
</dbReference>
<keyword evidence="3" id="KW-1185">Reference proteome</keyword>
<reference evidence="2" key="3">
    <citation type="submission" date="2020-12" db="UniProtKB">
        <authorList>
            <consortium name="EnsemblPlants"/>
        </authorList>
    </citation>
    <scope>IDENTIFICATION</scope>
</reference>
<dbReference type="Gramene" id="Pp3c26_1590V3.1">
    <property type="protein sequence ID" value="Pp3c26_1590V3.1"/>
    <property type="gene ID" value="Pp3c26_1590"/>
</dbReference>
<protein>
    <submittedName>
        <fullName evidence="1 2">Uncharacterized protein</fullName>
    </submittedName>
</protein>
<reference evidence="1 3" key="2">
    <citation type="journal article" date="2018" name="Plant J.">
        <title>The Physcomitrella patens chromosome-scale assembly reveals moss genome structure and evolution.</title>
        <authorList>
            <person name="Lang D."/>
            <person name="Ullrich K.K."/>
            <person name="Murat F."/>
            <person name="Fuchs J."/>
            <person name="Jenkins J."/>
            <person name="Haas F.B."/>
            <person name="Piednoel M."/>
            <person name="Gundlach H."/>
            <person name="Van Bel M."/>
            <person name="Meyberg R."/>
            <person name="Vives C."/>
            <person name="Morata J."/>
            <person name="Symeonidi A."/>
            <person name="Hiss M."/>
            <person name="Muchero W."/>
            <person name="Kamisugi Y."/>
            <person name="Saleh O."/>
            <person name="Blanc G."/>
            <person name="Decker E.L."/>
            <person name="van Gessel N."/>
            <person name="Grimwood J."/>
            <person name="Hayes R.D."/>
            <person name="Graham S.W."/>
            <person name="Gunter L.E."/>
            <person name="McDaniel S.F."/>
            <person name="Hoernstein S.N.W."/>
            <person name="Larsson A."/>
            <person name="Li F.W."/>
            <person name="Perroud P.F."/>
            <person name="Phillips J."/>
            <person name="Ranjan P."/>
            <person name="Rokshar D.S."/>
            <person name="Rothfels C.J."/>
            <person name="Schneider L."/>
            <person name="Shu S."/>
            <person name="Stevenson D.W."/>
            <person name="Thummler F."/>
            <person name="Tillich M."/>
            <person name="Villarreal Aguilar J.C."/>
            <person name="Widiez T."/>
            <person name="Wong G.K."/>
            <person name="Wymore A."/>
            <person name="Zhang Y."/>
            <person name="Zimmer A.D."/>
            <person name="Quatrano R.S."/>
            <person name="Mayer K.F.X."/>
            <person name="Goodstein D."/>
            <person name="Casacuberta J.M."/>
            <person name="Vandepoele K."/>
            <person name="Reski R."/>
            <person name="Cuming A.C."/>
            <person name="Tuskan G.A."/>
            <person name="Maumus F."/>
            <person name="Salse J."/>
            <person name="Schmutz J."/>
            <person name="Rensing S.A."/>
        </authorList>
    </citation>
    <scope>NUCLEOTIDE SEQUENCE [LARGE SCALE GENOMIC DNA]</scope>
    <source>
        <strain evidence="2 3">cv. Gransden 2004</strain>
    </source>
</reference>
<name>A0A2K1IBG5_PHYPA</name>